<dbReference type="PROSITE" id="PS50263">
    <property type="entry name" value="CN_HYDROLASE"/>
    <property type="match status" value="1"/>
</dbReference>
<feature type="domain" description="CN hydrolase" evidence="2">
    <location>
        <begin position="9"/>
        <end position="251"/>
    </location>
</feature>
<accession>A0ABP8K7Z4</accession>
<dbReference type="EMBL" id="BAABFR010000089">
    <property type="protein sequence ID" value="GAA4401587.1"/>
    <property type="molecule type" value="Genomic_DNA"/>
</dbReference>
<dbReference type="InterPro" id="IPR003010">
    <property type="entry name" value="C-N_Hydrolase"/>
</dbReference>
<evidence type="ECO:0000313" key="3">
    <source>
        <dbReference type="EMBL" id="GAA4401587.1"/>
    </source>
</evidence>
<comment type="caution">
    <text evidence="3">The sequence shown here is derived from an EMBL/GenBank/DDBJ whole genome shotgun (WGS) entry which is preliminary data.</text>
</comment>
<dbReference type="PANTHER" id="PTHR23088:SF27">
    <property type="entry name" value="DEAMINATED GLUTATHIONE AMIDASE"/>
    <property type="match status" value="1"/>
</dbReference>
<dbReference type="PROSITE" id="PS01227">
    <property type="entry name" value="UPF0012"/>
    <property type="match status" value="1"/>
</dbReference>
<dbReference type="InterPro" id="IPR044083">
    <property type="entry name" value="RamA-like"/>
</dbReference>
<gene>
    <name evidence="3" type="ORF">GCM10023147_41320</name>
</gene>
<proteinExistence type="inferred from homology"/>
<dbReference type="PANTHER" id="PTHR23088">
    <property type="entry name" value="NITRILASE-RELATED"/>
    <property type="match status" value="1"/>
</dbReference>
<evidence type="ECO:0000313" key="4">
    <source>
        <dbReference type="Proteomes" id="UP001500635"/>
    </source>
</evidence>
<dbReference type="GO" id="GO:0016787">
    <property type="term" value="F:hydrolase activity"/>
    <property type="evidence" value="ECO:0007669"/>
    <property type="project" value="UniProtKB-KW"/>
</dbReference>
<reference evidence="4" key="1">
    <citation type="journal article" date="2019" name="Int. J. Syst. Evol. Microbiol.">
        <title>The Global Catalogue of Microorganisms (GCM) 10K type strain sequencing project: providing services to taxonomists for standard genome sequencing and annotation.</title>
        <authorList>
            <consortium name="The Broad Institute Genomics Platform"/>
            <consortium name="The Broad Institute Genome Sequencing Center for Infectious Disease"/>
            <person name="Wu L."/>
            <person name="Ma J."/>
        </authorList>
    </citation>
    <scope>NUCLEOTIDE SEQUENCE [LARGE SCALE GENOMIC DNA]</scope>
    <source>
        <strain evidence="4">JCM 17688</strain>
    </source>
</reference>
<organism evidence="3 4">
    <name type="scientific">Tsukamurella soli</name>
    <dbReference type="NCBI Taxonomy" id="644556"/>
    <lineage>
        <taxon>Bacteria</taxon>
        <taxon>Bacillati</taxon>
        <taxon>Actinomycetota</taxon>
        <taxon>Actinomycetes</taxon>
        <taxon>Mycobacteriales</taxon>
        <taxon>Tsukamurellaceae</taxon>
        <taxon>Tsukamurella</taxon>
    </lineage>
</organism>
<dbReference type="CDD" id="cd07576">
    <property type="entry name" value="R-amidase_like"/>
    <property type="match status" value="1"/>
</dbReference>
<keyword evidence="3" id="KW-0378">Hydrolase</keyword>
<sequence>MIDMPDTVLRVAMLQGPTSTPGPASPTTVAGNLSAIAAAARRAGDAGADLLVTPEMSVTGYDIGAAAADLAQPVDGDYLDALATVAGETGTAIAYGYPERDGAAVYNTVTVVGPDGAILASYRKTHLFGAIDRDRFVSGDRLPVTFSLRGFPCGLLICYDVEFPEAVRAHADAGTELLLVPTGLMRPYDLIAEHIVPARAYESQLVIAYVNRCGTEDSLAYCGLSVAVAPDGEVLARAGRDEELLAFTASRAALSESRTVNTHLADRRTDLYPRGDAR</sequence>
<dbReference type="Pfam" id="PF00795">
    <property type="entry name" value="CN_hydrolase"/>
    <property type="match status" value="1"/>
</dbReference>
<dbReference type="SUPFAM" id="SSF56317">
    <property type="entry name" value="Carbon-nitrogen hydrolase"/>
    <property type="match status" value="1"/>
</dbReference>
<dbReference type="Gene3D" id="3.60.110.10">
    <property type="entry name" value="Carbon-nitrogen hydrolase"/>
    <property type="match status" value="1"/>
</dbReference>
<comment type="similarity">
    <text evidence="1">Belongs to the carbon-nitrogen hydrolase superfamily. NIT1/NIT2 family.</text>
</comment>
<keyword evidence="4" id="KW-1185">Reference proteome</keyword>
<name>A0ABP8K7Z4_9ACTN</name>
<evidence type="ECO:0000256" key="1">
    <source>
        <dbReference type="ARBA" id="ARBA00010613"/>
    </source>
</evidence>
<evidence type="ECO:0000259" key="2">
    <source>
        <dbReference type="PROSITE" id="PS50263"/>
    </source>
</evidence>
<protein>
    <submittedName>
        <fullName evidence="3">Carbon-nitrogen hydrolase family protein</fullName>
    </submittedName>
</protein>
<dbReference type="InterPro" id="IPR036526">
    <property type="entry name" value="C-N_Hydrolase_sf"/>
</dbReference>
<dbReference type="Proteomes" id="UP001500635">
    <property type="component" value="Unassembled WGS sequence"/>
</dbReference>
<dbReference type="InterPro" id="IPR001110">
    <property type="entry name" value="UPF0012_CS"/>
</dbReference>